<feature type="compositionally biased region" description="Polar residues" evidence="1">
    <location>
        <begin position="168"/>
        <end position="189"/>
    </location>
</feature>
<dbReference type="Proteomes" id="UP001295423">
    <property type="component" value="Unassembled WGS sequence"/>
</dbReference>
<accession>A0AAD2CQK5</accession>
<reference evidence="2" key="1">
    <citation type="submission" date="2023-08" db="EMBL/GenBank/DDBJ databases">
        <authorList>
            <person name="Audoor S."/>
            <person name="Bilcke G."/>
        </authorList>
    </citation>
    <scope>NUCLEOTIDE SEQUENCE</scope>
</reference>
<dbReference type="AlphaFoldDB" id="A0AAD2CQK5"/>
<dbReference type="PANTHER" id="PTHR35213:SF5">
    <property type="entry name" value="RING-TYPE DOMAIN-CONTAINING PROTEIN"/>
    <property type="match status" value="1"/>
</dbReference>
<feature type="compositionally biased region" description="Polar residues" evidence="1">
    <location>
        <begin position="125"/>
        <end position="142"/>
    </location>
</feature>
<feature type="region of interest" description="Disordered" evidence="1">
    <location>
        <begin position="423"/>
        <end position="454"/>
    </location>
</feature>
<dbReference type="PANTHER" id="PTHR35213">
    <property type="entry name" value="RING-TYPE DOMAIN-CONTAINING PROTEIN-RELATED"/>
    <property type="match status" value="1"/>
</dbReference>
<comment type="caution">
    <text evidence="2">The sequence shown here is derived from an EMBL/GenBank/DDBJ whole genome shotgun (WGS) entry which is preliminary data.</text>
</comment>
<feature type="compositionally biased region" description="Polar residues" evidence="1">
    <location>
        <begin position="423"/>
        <end position="438"/>
    </location>
</feature>
<evidence type="ECO:0008006" key="4">
    <source>
        <dbReference type="Google" id="ProtNLM"/>
    </source>
</evidence>
<feature type="compositionally biased region" description="Basic and acidic residues" evidence="1">
    <location>
        <begin position="113"/>
        <end position="123"/>
    </location>
</feature>
<keyword evidence="3" id="KW-1185">Reference proteome</keyword>
<evidence type="ECO:0000313" key="3">
    <source>
        <dbReference type="Proteomes" id="UP001295423"/>
    </source>
</evidence>
<protein>
    <recommendedName>
        <fullName evidence="4">Myb-like domain-containing protein</fullName>
    </recommendedName>
</protein>
<sequence>MDQAEEGREAQKGSSPSSHGESALNASSILKENDTHEDEHEKIRQRQSLEGERNLSEEVVKAKPKNSAESRTEWVETKAIAWSSQKEESNESNCIDSNAGKEEKAILNGKKTIRNEGLDDLRNKPSLQQNDSLPQKIPSSVLTKRETEKSTSSAGSTSSGPPKVIHTQIPNCTTTSQAPPTSINGTASATRPKGKTLRRGKWTVEEEAYVARVIQDFNSGFLDAPAGTTLRSYLSEKLQCDPMRITKKFTGDACIGKRVFHPAVRSIGNAPAIDKAQAELDALERRWRRRLEMQQRESAKKAAASAAAVSAAPQNGNFHFVQGVPVALLGVQGVRSQGGTTMPETVVTQAASWLDRANAILGGTAIDGNRMMLPTTASVSASHQVSGSEIENQMNEVRRLIYEGPLIQQTTAGLPRMLNYDTNAENAPSNISPVNGNHSIEPADKRQRRTSLSGAEDAEALVGFLRSVRASAASEQDVSN</sequence>
<feature type="region of interest" description="Disordered" evidence="1">
    <location>
        <begin position="1"/>
        <end position="199"/>
    </location>
</feature>
<organism evidence="2 3">
    <name type="scientific">Cylindrotheca closterium</name>
    <dbReference type="NCBI Taxonomy" id="2856"/>
    <lineage>
        <taxon>Eukaryota</taxon>
        <taxon>Sar</taxon>
        <taxon>Stramenopiles</taxon>
        <taxon>Ochrophyta</taxon>
        <taxon>Bacillariophyta</taxon>
        <taxon>Bacillariophyceae</taxon>
        <taxon>Bacillariophycidae</taxon>
        <taxon>Bacillariales</taxon>
        <taxon>Bacillariaceae</taxon>
        <taxon>Cylindrotheca</taxon>
    </lineage>
</organism>
<evidence type="ECO:0000313" key="2">
    <source>
        <dbReference type="EMBL" id="CAJ1943138.1"/>
    </source>
</evidence>
<gene>
    <name evidence="2" type="ORF">CYCCA115_LOCUS8295</name>
</gene>
<dbReference type="EMBL" id="CAKOGP040001112">
    <property type="protein sequence ID" value="CAJ1943138.1"/>
    <property type="molecule type" value="Genomic_DNA"/>
</dbReference>
<proteinExistence type="predicted"/>
<feature type="compositionally biased region" description="Polar residues" evidence="1">
    <location>
        <begin position="12"/>
        <end position="30"/>
    </location>
</feature>
<feature type="compositionally biased region" description="Basic and acidic residues" evidence="1">
    <location>
        <begin position="1"/>
        <end position="11"/>
    </location>
</feature>
<feature type="compositionally biased region" description="Basic and acidic residues" evidence="1">
    <location>
        <begin position="31"/>
        <end position="76"/>
    </location>
</feature>
<name>A0AAD2CQK5_9STRA</name>
<feature type="compositionally biased region" description="Low complexity" evidence="1">
    <location>
        <begin position="150"/>
        <end position="160"/>
    </location>
</feature>
<evidence type="ECO:0000256" key="1">
    <source>
        <dbReference type="SAM" id="MobiDB-lite"/>
    </source>
</evidence>